<dbReference type="Proteomes" id="UP001550850">
    <property type="component" value="Unassembled WGS sequence"/>
</dbReference>
<dbReference type="EMBL" id="JBEZUR010000095">
    <property type="protein sequence ID" value="MEU3558303.1"/>
    <property type="molecule type" value="Genomic_DNA"/>
</dbReference>
<organism evidence="1 2">
    <name type="scientific">Streptomyces fragilis</name>
    <dbReference type="NCBI Taxonomy" id="67301"/>
    <lineage>
        <taxon>Bacteria</taxon>
        <taxon>Bacillati</taxon>
        <taxon>Actinomycetota</taxon>
        <taxon>Actinomycetes</taxon>
        <taxon>Kitasatosporales</taxon>
        <taxon>Streptomycetaceae</taxon>
        <taxon>Streptomyces</taxon>
    </lineage>
</organism>
<evidence type="ECO:0000313" key="1">
    <source>
        <dbReference type="EMBL" id="MEU3558303.1"/>
    </source>
</evidence>
<evidence type="ECO:0000313" key="2">
    <source>
        <dbReference type="Proteomes" id="UP001550850"/>
    </source>
</evidence>
<dbReference type="RefSeq" id="WP_108955902.1">
    <property type="nucleotide sequence ID" value="NZ_BEVZ01000006.1"/>
</dbReference>
<gene>
    <name evidence="1" type="ORF">AB0E65_29465</name>
</gene>
<proteinExistence type="predicted"/>
<accession>A0ABV2YRF4</accession>
<keyword evidence="2" id="KW-1185">Reference proteome</keyword>
<comment type="caution">
    <text evidence="1">The sequence shown here is derived from an EMBL/GenBank/DDBJ whole genome shotgun (WGS) entry which is preliminary data.</text>
</comment>
<sequence>MSGARDGGVRVKELLERLRWHAEHVAAACAARDRLVLQARYEGADAVEVEEAAGLSPARARALARVAVVPSRLWPGAHLRVPPQVLADDEVLRAALTGLYARLVGVVPPAEWSREELEEELMTGVAPRMPPGHHWRLTVDDVTGGFAYGVWPETVC</sequence>
<reference evidence="1 2" key="1">
    <citation type="submission" date="2024-06" db="EMBL/GenBank/DDBJ databases">
        <title>The Natural Products Discovery Center: Release of the First 8490 Sequenced Strains for Exploring Actinobacteria Biosynthetic Diversity.</title>
        <authorList>
            <person name="Kalkreuter E."/>
            <person name="Kautsar S.A."/>
            <person name="Yang D."/>
            <person name="Bader C.D."/>
            <person name="Teijaro C.N."/>
            <person name="Fluegel L."/>
            <person name="Davis C.M."/>
            <person name="Simpson J.R."/>
            <person name="Lauterbach L."/>
            <person name="Steele A.D."/>
            <person name="Gui C."/>
            <person name="Meng S."/>
            <person name="Li G."/>
            <person name="Viehrig K."/>
            <person name="Ye F."/>
            <person name="Su P."/>
            <person name="Kiefer A.F."/>
            <person name="Nichols A."/>
            <person name="Cepeda A.J."/>
            <person name="Yan W."/>
            <person name="Fan B."/>
            <person name="Jiang Y."/>
            <person name="Adhikari A."/>
            <person name="Zheng C.-J."/>
            <person name="Schuster L."/>
            <person name="Cowan T.M."/>
            <person name="Smanski M.J."/>
            <person name="Chevrette M.G."/>
            <person name="De Carvalho L.P.S."/>
            <person name="Shen B."/>
        </authorList>
    </citation>
    <scope>NUCLEOTIDE SEQUENCE [LARGE SCALE GENOMIC DNA]</scope>
    <source>
        <strain evidence="1 2">NPDC038104</strain>
    </source>
</reference>
<protein>
    <submittedName>
        <fullName evidence="1">Uncharacterized protein</fullName>
    </submittedName>
</protein>
<name>A0ABV2YRF4_9ACTN</name>